<feature type="domain" description="Surface-adhesin protein E-like" evidence="2">
    <location>
        <begin position="21"/>
        <end position="136"/>
    </location>
</feature>
<dbReference type="EMBL" id="CP093310">
    <property type="protein sequence ID" value="UNK04386.1"/>
    <property type="molecule type" value="Genomic_DNA"/>
</dbReference>
<dbReference type="Pfam" id="PF16747">
    <property type="entry name" value="Adhesin_E"/>
    <property type="match status" value="1"/>
</dbReference>
<dbReference type="RefSeq" id="WP_044298329.1">
    <property type="nucleotide sequence ID" value="NZ_CP093310.2"/>
</dbReference>
<name>A0AAT9PAF0_9GAMM</name>
<feature type="signal peptide" evidence="1">
    <location>
        <begin position="1"/>
        <end position="18"/>
    </location>
</feature>
<evidence type="ECO:0000259" key="2">
    <source>
        <dbReference type="Pfam" id="PF16747"/>
    </source>
</evidence>
<evidence type="ECO:0000256" key="1">
    <source>
        <dbReference type="SAM" id="SignalP"/>
    </source>
</evidence>
<evidence type="ECO:0000313" key="4">
    <source>
        <dbReference type="Proteomes" id="UP000829560"/>
    </source>
</evidence>
<organism evidence="3 4">
    <name type="scientific">Psychrobacter raelei</name>
    <dbReference type="NCBI Taxonomy" id="2565531"/>
    <lineage>
        <taxon>Bacteria</taxon>
        <taxon>Pseudomonadati</taxon>
        <taxon>Pseudomonadota</taxon>
        <taxon>Gammaproteobacteria</taxon>
        <taxon>Moraxellales</taxon>
        <taxon>Moraxellaceae</taxon>
        <taxon>Psychrobacter</taxon>
    </lineage>
</organism>
<dbReference type="KEGG" id="prae:MN210_08460"/>
<accession>A0AAT9PAF0</accession>
<dbReference type="InterPro" id="IPR031939">
    <property type="entry name" value="Adhesin_E-like"/>
</dbReference>
<protein>
    <submittedName>
        <fullName evidence="3">Surface-adhesin E family protein</fullName>
    </submittedName>
</protein>
<proteinExistence type="predicted"/>
<evidence type="ECO:0000313" key="3">
    <source>
        <dbReference type="EMBL" id="UNK04386.1"/>
    </source>
</evidence>
<gene>
    <name evidence="3" type="ORF">MN210_08460</name>
</gene>
<sequence>MTRLLVFSLVLCSAQAYAAKWVQLADDDDSSFYIDIDSVRSISPYLVGSSSTDRYLSVFSRIDFNDGARLSSGEAYTHTIQYNYINCDMGSYFVKSFRMYNNREVVASDDYTIEDESEFKIAYPTTPPDDIIKTICV</sequence>
<dbReference type="AlphaFoldDB" id="A0AAT9PAF0"/>
<keyword evidence="4" id="KW-1185">Reference proteome</keyword>
<reference evidence="3" key="1">
    <citation type="submission" date="2024-03" db="EMBL/GenBank/DDBJ databases">
        <title>Psychrobacter raelis sp. nov. isolated from a dog with peritonitis.</title>
        <authorList>
            <person name="Schiavone A."/>
            <person name="Manzulli V."/>
            <person name="Camarda A."/>
            <person name="Cafiero M.A."/>
            <person name="Vasco I."/>
            <person name="Marino L."/>
            <person name="Pennuzzi G."/>
            <person name="Serrecchia L."/>
            <person name="Galante D."/>
            <person name="Pugliese N."/>
        </authorList>
    </citation>
    <scope>NUCLEOTIDE SEQUENCE</scope>
    <source>
        <strain evidence="3">PraFG1</strain>
    </source>
</reference>
<dbReference type="Proteomes" id="UP000829560">
    <property type="component" value="Chromosome"/>
</dbReference>
<feature type="chain" id="PRO_5044006466" evidence="1">
    <location>
        <begin position="19"/>
        <end position="137"/>
    </location>
</feature>
<keyword evidence="1" id="KW-0732">Signal</keyword>